<gene>
    <name evidence="1" type="ORF">ORPV_807</name>
</gene>
<accession>A0A2I2L5C1</accession>
<dbReference type="Proteomes" id="UP000236316">
    <property type="component" value="Segment"/>
</dbReference>
<evidence type="ECO:0000313" key="1">
    <source>
        <dbReference type="EMBL" id="SNW62711.1"/>
    </source>
</evidence>
<protein>
    <submittedName>
        <fullName evidence="1">Uncharacterized protein</fullName>
    </submittedName>
</protein>
<reference evidence="1" key="1">
    <citation type="submission" date="2017-08" db="EMBL/GenBank/DDBJ databases">
        <authorList>
            <consortium name="Urmite Genomes"/>
        </authorList>
    </citation>
    <scope>NUCLEOTIDE SEQUENCE [LARGE SCALE GENOMIC DNA]</scope>
    <source>
        <strain evidence="1">IHUMI-LCC2</strain>
    </source>
</reference>
<evidence type="ECO:0000313" key="2">
    <source>
        <dbReference type="Proteomes" id="UP000236316"/>
    </source>
</evidence>
<dbReference type="EMBL" id="LT906555">
    <property type="protein sequence ID" value="SNW62711.1"/>
    <property type="molecule type" value="Genomic_DNA"/>
</dbReference>
<dbReference type="GeneID" id="35382636"/>
<organism evidence="1">
    <name type="scientific">Orpheovirus IHUMI-LCC2</name>
    <dbReference type="NCBI Taxonomy" id="2023057"/>
    <lineage>
        <taxon>Viruses</taxon>
        <taxon>Varidnaviria</taxon>
        <taxon>Bamfordvirae</taxon>
        <taxon>Nucleocytoviricota</taxon>
        <taxon>Megaviricetes</taxon>
        <taxon>Pimascovirales</taxon>
        <taxon>Ocovirineae</taxon>
        <taxon>Orpheoviridae</taxon>
        <taxon>Alphaorpheovirus</taxon>
        <taxon>Alphaorpheovirus massiliense</taxon>
    </lineage>
</organism>
<keyword evidence="2" id="KW-1185">Reference proteome</keyword>
<sequence>MIHPYYIFRSCQKRQDVSICNDDNLKILVNDFYGQYDNLYNMNFYQLSILSLLVYPIPESIYIKYPRQGLLEQAFTMKCNNFVLDVISEGYADNLLKKLIVKYNNENFSLHKFGKSTKNLIMNMPKDDIVKIIGDYIIYDGNFRNIDIGILTDNQSILYCTFPNLYITKILYLLYGKDSFYDGNKEISSSDFASLNLDNKISYFIGYTYRNRIYYGYVEYMLNKLKNDGVNIIPLIIYVLRLGNIDMILQLNKKFKYEIMESIQYINPIILWNILPKLGLSLNEIRVYDIVSKLVIYIIYDIQDPNYIFSILL</sequence>
<dbReference type="RefSeq" id="YP_009449013.1">
    <property type="nucleotide sequence ID" value="NC_036594.1"/>
</dbReference>
<dbReference type="KEGG" id="vg:35382636"/>
<proteinExistence type="predicted"/>
<name>A0A2I2L5C1_9VIRU</name>